<dbReference type="AlphaFoldDB" id="A0AA38HPX2"/>
<feature type="domain" description="Major facilitator superfamily (MFS) profile" evidence="3">
    <location>
        <begin position="2"/>
        <end position="397"/>
    </location>
</feature>
<dbReference type="EMBL" id="JALNTZ010000009">
    <property type="protein sequence ID" value="KAJ3641239.1"/>
    <property type="molecule type" value="Genomic_DNA"/>
</dbReference>
<dbReference type="PANTHER" id="PTHR23518:SF2">
    <property type="entry name" value="MAJOR FACILITATOR SUPERFAMILY TRANSPORTER"/>
    <property type="match status" value="1"/>
</dbReference>
<evidence type="ECO:0000256" key="2">
    <source>
        <dbReference type="SAM" id="Phobius"/>
    </source>
</evidence>
<proteinExistence type="predicted"/>
<keyword evidence="2" id="KW-0812">Transmembrane</keyword>
<reference evidence="4" key="1">
    <citation type="journal article" date="2023" name="G3 (Bethesda)">
        <title>Whole genome assemblies of Zophobas morio and Tenebrio molitor.</title>
        <authorList>
            <person name="Kaur S."/>
            <person name="Stinson S.A."/>
            <person name="diCenzo G.C."/>
        </authorList>
    </citation>
    <scope>NUCLEOTIDE SEQUENCE</scope>
    <source>
        <strain evidence="4">QUZm001</strain>
    </source>
</reference>
<dbReference type="PANTHER" id="PTHR23518">
    <property type="entry name" value="C-METHYLTRANSFERASE"/>
    <property type="match status" value="1"/>
</dbReference>
<keyword evidence="5" id="KW-1185">Reference proteome</keyword>
<protein>
    <recommendedName>
        <fullName evidence="3">Major facilitator superfamily (MFS) profile domain-containing protein</fullName>
    </recommendedName>
</protein>
<dbReference type="InterPro" id="IPR011701">
    <property type="entry name" value="MFS"/>
</dbReference>
<evidence type="ECO:0000313" key="5">
    <source>
        <dbReference type="Proteomes" id="UP001168821"/>
    </source>
</evidence>
<feature type="transmembrane region" description="Helical" evidence="2">
    <location>
        <begin position="5"/>
        <end position="24"/>
    </location>
</feature>
<feature type="transmembrane region" description="Helical" evidence="2">
    <location>
        <begin position="157"/>
        <end position="176"/>
    </location>
</feature>
<feature type="transmembrane region" description="Helical" evidence="2">
    <location>
        <begin position="36"/>
        <end position="56"/>
    </location>
</feature>
<comment type="caution">
    <text evidence="4">The sequence shown here is derived from an EMBL/GenBank/DDBJ whole genome shotgun (WGS) entry which is preliminary data.</text>
</comment>
<dbReference type="InterPro" id="IPR036259">
    <property type="entry name" value="MFS_trans_sf"/>
</dbReference>
<sequence>MILPILYIVSTLDAFCFVLVITALNPYVYSLGGTQFYLGVLSSVSSFINLIWNPIVGSLSDTLGRKTVLLQCLLICLVGNIMTAATSSLHLFFISRIVTTFGVQIATLLKALVDDNIQTEEAKMAAINRMQALGGACFIFASLVSGYMSELENGFKYIFYLISAVFFVNLVLMSIIPNTHPKVTKTKDKPKQGFNVLEVVKKATANLTKVDWPKYWDLFTIKLLTDFVFMVFHFNLTEMLLRRFGITGKAYGYVFASISVTSILVTLTMSKLKQYFYSDDKSGLKRLLHGCILFIVAFLGLGLSASFATFYIFLIPTSISRVLLESTFIEVILARAAPQEKGTIMGTFDTTLALSGLTAPLFSGLVSDTWGAETCMLLCTVPLAFATTLAYSQRKRKLQ</sequence>
<feature type="transmembrane region" description="Helical" evidence="2">
    <location>
        <begin position="291"/>
        <end position="314"/>
    </location>
</feature>
<dbReference type="GO" id="GO:0022857">
    <property type="term" value="F:transmembrane transporter activity"/>
    <property type="evidence" value="ECO:0007669"/>
    <property type="project" value="InterPro"/>
</dbReference>
<dbReference type="SUPFAM" id="SSF103473">
    <property type="entry name" value="MFS general substrate transporter"/>
    <property type="match status" value="1"/>
</dbReference>
<dbReference type="Proteomes" id="UP001168821">
    <property type="component" value="Unassembled WGS sequence"/>
</dbReference>
<dbReference type="GO" id="GO:0016020">
    <property type="term" value="C:membrane"/>
    <property type="evidence" value="ECO:0007669"/>
    <property type="project" value="UniProtKB-SubCell"/>
</dbReference>
<dbReference type="InterPro" id="IPR020846">
    <property type="entry name" value="MFS_dom"/>
</dbReference>
<gene>
    <name evidence="4" type="ORF">Zmor_027754</name>
</gene>
<keyword evidence="2" id="KW-0472">Membrane</keyword>
<evidence type="ECO:0000313" key="4">
    <source>
        <dbReference type="EMBL" id="KAJ3641239.1"/>
    </source>
</evidence>
<feature type="transmembrane region" description="Helical" evidence="2">
    <location>
        <begin position="370"/>
        <end position="391"/>
    </location>
</feature>
<feature type="transmembrane region" description="Helical" evidence="2">
    <location>
        <begin position="215"/>
        <end position="234"/>
    </location>
</feature>
<evidence type="ECO:0000259" key="3">
    <source>
        <dbReference type="PROSITE" id="PS50850"/>
    </source>
</evidence>
<feature type="transmembrane region" description="Helical" evidence="2">
    <location>
        <begin position="250"/>
        <end position="270"/>
    </location>
</feature>
<feature type="transmembrane region" description="Helical" evidence="2">
    <location>
        <begin position="125"/>
        <end position="145"/>
    </location>
</feature>
<comment type="subcellular location">
    <subcellularLocation>
        <location evidence="1">Membrane</location>
        <topology evidence="1">Multi-pass membrane protein</topology>
    </subcellularLocation>
</comment>
<accession>A0AA38HPX2</accession>
<dbReference type="Pfam" id="PF07690">
    <property type="entry name" value="MFS_1"/>
    <property type="match status" value="1"/>
</dbReference>
<keyword evidence="2" id="KW-1133">Transmembrane helix</keyword>
<name>A0AA38HPX2_9CUCU</name>
<evidence type="ECO:0000256" key="1">
    <source>
        <dbReference type="ARBA" id="ARBA00004141"/>
    </source>
</evidence>
<organism evidence="4 5">
    <name type="scientific">Zophobas morio</name>
    <dbReference type="NCBI Taxonomy" id="2755281"/>
    <lineage>
        <taxon>Eukaryota</taxon>
        <taxon>Metazoa</taxon>
        <taxon>Ecdysozoa</taxon>
        <taxon>Arthropoda</taxon>
        <taxon>Hexapoda</taxon>
        <taxon>Insecta</taxon>
        <taxon>Pterygota</taxon>
        <taxon>Neoptera</taxon>
        <taxon>Endopterygota</taxon>
        <taxon>Coleoptera</taxon>
        <taxon>Polyphaga</taxon>
        <taxon>Cucujiformia</taxon>
        <taxon>Tenebrionidae</taxon>
        <taxon>Zophobas</taxon>
    </lineage>
</organism>
<dbReference type="Gene3D" id="1.20.1250.20">
    <property type="entry name" value="MFS general substrate transporter like domains"/>
    <property type="match status" value="1"/>
</dbReference>
<dbReference type="PROSITE" id="PS50850">
    <property type="entry name" value="MFS"/>
    <property type="match status" value="1"/>
</dbReference>
<feature type="transmembrane region" description="Helical" evidence="2">
    <location>
        <begin position="68"/>
        <end position="85"/>
    </location>
</feature>